<name>A0AC35G1D6_9BILA</name>
<proteinExistence type="predicted"/>
<dbReference type="WBParaSite" id="PS1159_v2.g2313.t1">
    <property type="protein sequence ID" value="PS1159_v2.g2313.t1"/>
    <property type="gene ID" value="PS1159_v2.g2313"/>
</dbReference>
<organism evidence="1 2">
    <name type="scientific">Panagrolaimus sp. PS1159</name>
    <dbReference type="NCBI Taxonomy" id="55785"/>
    <lineage>
        <taxon>Eukaryota</taxon>
        <taxon>Metazoa</taxon>
        <taxon>Ecdysozoa</taxon>
        <taxon>Nematoda</taxon>
        <taxon>Chromadorea</taxon>
        <taxon>Rhabditida</taxon>
        <taxon>Tylenchina</taxon>
        <taxon>Panagrolaimomorpha</taxon>
        <taxon>Panagrolaimoidea</taxon>
        <taxon>Panagrolaimidae</taxon>
        <taxon>Panagrolaimus</taxon>
    </lineage>
</organism>
<evidence type="ECO:0000313" key="2">
    <source>
        <dbReference type="WBParaSite" id="PS1159_v2.g2313.t1"/>
    </source>
</evidence>
<accession>A0AC35G1D6</accession>
<protein>
    <submittedName>
        <fullName evidence="2">Uncharacterized protein</fullName>
    </submittedName>
</protein>
<sequence>TVTAQSLKGMHALDPNEEKTAAKYQEALENIDDMWAYGIRQECSFNSLENFHIITNVTVDIMHDLLEGHFQRVIPMVVRDAMAHGFPLRTINNAIKAFQFLGADKQNPPNTITLPAHAPENGDTIKMGANEMMTLIKLLPLIFRFAGIRLNTPIWQLFMKLQRILDILWAHAIDENTTAMLDQLLQNHLRDFHALGGNMTMKAHLLLHYPRVIRQMGPLRHLSSMRLEAKHRDFKQYAKVNRNHKNVPMTLASKSTIIFAHSLHQMRKGLLLSI</sequence>
<reference evidence="2" key="1">
    <citation type="submission" date="2022-11" db="UniProtKB">
        <authorList>
            <consortium name="WormBaseParasite"/>
        </authorList>
    </citation>
    <scope>IDENTIFICATION</scope>
</reference>
<evidence type="ECO:0000313" key="1">
    <source>
        <dbReference type="Proteomes" id="UP000887580"/>
    </source>
</evidence>
<dbReference type="Proteomes" id="UP000887580">
    <property type="component" value="Unplaced"/>
</dbReference>